<dbReference type="PANTHER" id="PTHR11528">
    <property type="entry name" value="HEAT SHOCK PROTEIN 90 FAMILY MEMBER"/>
    <property type="match status" value="1"/>
</dbReference>
<feature type="binding site" evidence="9">
    <location>
        <begin position="112"/>
        <end position="113"/>
    </location>
    <ligand>
        <name>ATP</name>
        <dbReference type="ChEBI" id="CHEBI:30616"/>
    </ligand>
</feature>
<evidence type="ECO:0000259" key="11">
    <source>
        <dbReference type="SMART" id="SM00387"/>
    </source>
</evidence>
<dbReference type="EMBL" id="JACEON010000011">
    <property type="protein sequence ID" value="MBA4612480.1"/>
    <property type="molecule type" value="Genomic_DNA"/>
</dbReference>
<dbReference type="SUPFAM" id="SSF54211">
    <property type="entry name" value="Ribosomal protein S5 domain 2-like"/>
    <property type="match status" value="1"/>
</dbReference>
<feature type="binding site" evidence="9">
    <location>
        <position position="50"/>
    </location>
    <ligand>
        <name>ATP</name>
        <dbReference type="ChEBI" id="CHEBI:30616"/>
    </ligand>
</feature>
<evidence type="ECO:0000256" key="4">
    <source>
        <dbReference type="ARBA" id="ARBA00022741"/>
    </source>
</evidence>
<dbReference type="Proteomes" id="UP000559404">
    <property type="component" value="Unassembled WGS sequence"/>
</dbReference>
<organism evidence="12 13">
    <name type="scientific">Stappia taiwanensis</name>
    <dbReference type="NCBI Taxonomy" id="992267"/>
    <lineage>
        <taxon>Bacteria</taxon>
        <taxon>Pseudomonadati</taxon>
        <taxon>Pseudomonadota</taxon>
        <taxon>Alphaproteobacteria</taxon>
        <taxon>Hyphomicrobiales</taxon>
        <taxon>Stappiaceae</taxon>
        <taxon>Stappia</taxon>
    </lineage>
</organism>
<feature type="binding site" evidence="9">
    <location>
        <position position="92"/>
    </location>
    <ligand>
        <name>ATP</name>
        <dbReference type="ChEBI" id="CHEBI:30616"/>
    </ligand>
</feature>
<dbReference type="GO" id="GO:0051082">
    <property type="term" value="F:unfolded protein binding"/>
    <property type="evidence" value="ECO:0007669"/>
    <property type="project" value="UniProtKB-UniRule"/>
</dbReference>
<dbReference type="Gene3D" id="3.30.565.10">
    <property type="entry name" value="Histidine kinase-like ATPase, C-terminal domain"/>
    <property type="match status" value="1"/>
</dbReference>
<comment type="similarity">
    <text evidence="2 8">Belongs to the heat shock protein 90 family.</text>
</comment>
<dbReference type="InterPro" id="IPR019805">
    <property type="entry name" value="Heat_shock_protein_90_CS"/>
</dbReference>
<dbReference type="SUPFAM" id="SSF110942">
    <property type="entry name" value="HSP90 C-terminal domain"/>
    <property type="match status" value="1"/>
</dbReference>
<evidence type="ECO:0000313" key="13">
    <source>
        <dbReference type="Proteomes" id="UP000559404"/>
    </source>
</evidence>
<feature type="region of interest" description="Disordered" evidence="10">
    <location>
        <begin position="227"/>
        <end position="249"/>
    </location>
</feature>
<keyword evidence="7 8" id="KW-0143">Chaperone</keyword>
<comment type="function">
    <text evidence="8">Molecular chaperone. Has ATPase activity.</text>
</comment>
<dbReference type="HAMAP" id="MF_00505">
    <property type="entry name" value="HSP90"/>
    <property type="match status" value="1"/>
</dbReference>
<evidence type="ECO:0000256" key="2">
    <source>
        <dbReference type="ARBA" id="ARBA00008239"/>
    </source>
</evidence>
<dbReference type="InterPro" id="IPR003594">
    <property type="entry name" value="HATPase_dom"/>
</dbReference>
<evidence type="ECO:0000256" key="8">
    <source>
        <dbReference type="HAMAP-Rule" id="MF_00505"/>
    </source>
</evidence>
<feature type="binding site" evidence="9">
    <location>
        <position position="105"/>
    </location>
    <ligand>
        <name>ATP</name>
        <dbReference type="ChEBI" id="CHEBI:30616"/>
    </ligand>
</feature>
<dbReference type="AlphaFoldDB" id="A0A838Y0I2"/>
<dbReference type="GO" id="GO:0005737">
    <property type="term" value="C:cytoplasm"/>
    <property type="evidence" value="ECO:0007669"/>
    <property type="project" value="UniProtKB-SubCell"/>
</dbReference>
<comment type="caution">
    <text evidence="12">The sequence shown here is derived from an EMBL/GenBank/DDBJ whole genome shotgun (WGS) entry which is preliminary data.</text>
</comment>
<keyword evidence="13" id="KW-1185">Reference proteome</keyword>
<keyword evidence="3 8" id="KW-0963">Cytoplasm</keyword>
<dbReference type="Gene3D" id="3.30.230.80">
    <property type="match status" value="1"/>
</dbReference>
<evidence type="ECO:0000256" key="5">
    <source>
        <dbReference type="ARBA" id="ARBA00022840"/>
    </source>
</evidence>
<evidence type="ECO:0000256" key="3">
    <source>
        <dbReference type="ARBA" id="ARBA00022490"/>
    </source>
</evidence>
<evidence type="ECO:0000256" key="1">
    <source>
        <dbReference type="ARBA" id="ARBA00004496"/>
    </source>
</evidence>
<feature type="binding site" evidence="9">
    <location>
        <position position="97"/>
    </location>
    <ligand>
        <name>ATP</name>
        <dbReference type="ChEBI" id="CHEBI:30616"/>
    </ligand>
</feature>
<comment type="subunit">
    <text evidence="8">Homodimer.</text>
</comment>
<dbReference type="CDD" id="cd16927">
    <property type="entry name" value="HATPase_Hsp90-like"/>
    <property type="match status" value="1"/>
</dbReference>
<dbReference type="SUPFAM" id="SSF55874">
    <property type="entry name" value="ATPase domain of HSP90 chaperone/DNA topoisomerase II/histidine kinase"/>
    <property type="match status" value="1"/>
</dbReference>
<evidence type="ECO:0000256" key="9">
    <source>
        <dbReference type="PIRSR" id="PIRSR002583-1"/>
    </source>
</evidence>
<dbReference type="PROSITE" id="PS00298">
    <property type="entry name" value="HSP90"/>
    <property type="match status" value="1"/>
</dbReference>
<dbReference type="Pfam" id="PF13589">
    <property type="entry name" value="HATPase_c_3"/>
    <property type="match status" value="1"/>
</dbReference>
<keyword evidence="5 8" id="KW-0067">ATP-binding</keyword>
<evidence type="ECO:0000256" key="7">
    <source>
        <dbReference type="ARBA" id="ARBA00023186"/>
    </source>
</evidence>
<evidence type="ECO:0000313" key="12">
    <source>
        <dbReference type="EMBL" id="MBA4612480.1"/>
    </source>
</evidence>
<dbReference type="Gene3D" id="3.40.50.11260">
    <property type="match status" value="1"/>
</dbReference>
<dbReference type="InterPro" id="IPR036890">
    <property type="entry name" value="HATPase_C_sf"/>
</dbReference>
<feature type="binding site" evidence="9">
    <location>
        <begin position="133"/>
        <end position="138"/>
    </location>
    <ligand>
        <name>ATP</name>
        <dbReference type="ChEBI" id="CHEBI:30616"/>
    </ligand>
</feature>
<feature type="binding site" evidence="9">
    <location>
        <position position="186"/>
    </location>
    <ligand>
        <name>ATP</name>
        <dbReference type="ChEBI" id="CHEBI:30616"/>
    </ligand>
</feature>
<comment type="caution">
    <text evidence="8">Lacks conserved residue(s) required for the propagation of feature annotation.</text>
</comment>
<proteinExistence type="inferred from homology"/>
<dbReference type="RefSeq" id="WP_181760681.1">
    <property type="nucleotide sequence ID" value="NZ_BMCR01000010.1"/>
</dbReference>
<dbReference type="PIRSF" id="PIRSF002583">
    <property type="entry name" value="Hsp90"/>
    <property type="match status" value="1"/>
</dbReference>
<protein>
    <recommendedName>
        <fullName evidence="8">Chaperone protein HtpG</fullName>
    </recommendedName>
    <alternativeName>
        <fullName evidence="8">Heat shock protein HtpG</fullName>
    </alternativeName>
    <alternativeName>
        <fullName evidence="8">High temperature protein G</fullName>
    </alternativeName>
</protein>
<dbReference type="InterPro" id="IPR020568">
    <property type="entry name" value="Ribosomal_Su5_D2-typ_SF"/>
</dbReference>
<feature type="binding site" evidence="9">
    <location>
        <position position="46"/>
    </location>
    <ligand>
        <name>ATP</name>
        <dbReference type="ChEBI" id="CHEBI:30616"/>
    </ligand>
</feature>
<dbReference type="GO" id="GO:0005524">
    <property type="term" value="F:ATP binding"/>
    <property type="evidence" value="ECO:0007669"/>
    <property type="project" value="UniProtKB-UniRule"/>
</dbReference>
<dbReference type="GO" id="GO:0140662">
    <property type="term" value="F:ATP-dependent protein folding chaperone"/>
    <property type="evidence" value="ECO:0007669"/>
    <property type="project" value="InterPro"/>
</dbReference>
<dbReference type="PRINTS" id="PR00775">
    <property type="entry name" value="HEATSHOCK90"/>
</dbReference>
<feature type="binding site" evidence="9">
    <location>
        <position position="355"/>
    </location>
    <ligand>
        <name>ATP</name>
        <dbReference type="ChEBI" id="CHEBI:30616"/>
    </ligand>
</feature>
<feature type="region of interest" description="A; substrate-binding" evidence="8">
    <location>
        <begin position="1"/>
        <end position="355"/>
    </location>
</feature>
<evidence type="ECO:0000256" key="6">
    <source>
        <dbReference type="ARBA" id="ARBA00023016"/>
    </source>
</evidence>
<gene>
    <name evidence="8 12" type="primary">htpG</name>
    <name evidence="12" type="ORF">H1W37_12505</name>
</gene>
<dbReference type="NCBIfam" id="NF003555">
    <property type="entry name" value="PRK05218.1"/>
    <property type="match status" value="1"/>
</dbReference>
<keyword evidence="4 8" id="KW-0547">Nucleotide-binding</keyword>
<dbReference type="SMART" id="SM00387">
    <property type="entry name" value="HATPase_c"/>
    <property type="match status" value="1"/>
</dbReference>
<sequence length="657" mass="71839">MSSSENTTATTDASAPETHAFQAEVARLLHLMVHSVYSNKDIFLRELVSNAADACERLRHEAVTRPELTRDDPDFAIRLEADKDKRLLIVADNGSGMSREEMVSNLGTIARSGTRAFIDSLGDNKDGSALIGQFGVGFYSAFMVADEVEVISRAAGEDSAWCWRSDGLGAFSIEPVELNAAPARGTRVVLHLKEDTAEYAEPAKIERIVRAYSAHVPVPIVLLAPKEATEGEDDGAATEGGTEERQLADGTALWTRPKSDISEEEYKEFYGHVSGQFDDPALTLHYRAEGRHEYSVLVFLPSMAPFDLFDPDRKGRVKLYVRRVFIADDIDLLPAWLRFARGVIDSADLPLNLSREMLQTNPVLESIRKGVTNRIVSELQKLAKNDAETFNTIWENFGPVLKEGLYEDAERRDKLLELVRFRSSADNGASWRSLADYVGAMKENQTQIFYATGASQEAIASSPHLEGFRARGVEVLYLADPVDAFWIQMVQGFEGKPFQSVTQGAAALDEIPAESADADKDEADKESDSATDIGLVTAFLKETLGDKVSDVRASARLSESPVCLVAPEHGPDRQLEKLMARQKGAGAGMFAPVLEFNPKHALVTSLSGRLGAEGSKDDLADMAFLLFDQALILDGEAPSDAAAFARRLASVMQRGLA</sequence>
<dbReference type="FunFam" id="3.30.565.10:FF:000009">
    <property type="entry name" value="Molecular chaperone HtpG"/>
    <property type="match status" value="1"/>
</dbReference>
<reference evidence="12 13" key="2">
    <citation type="submission" date="2020-08" db="EMBL/GenBank/DDBJ databases">
        <title>Stappia taiwanensis sp. nov., isolated from a coastal thermal spring.</title>
        <authorList>
            <person name="Kampfer P."/>
        </authorList>
    </citation>
    <scope>NUCLEOTIDE SEQUENCE [LARGE SCALE GENOMIC DNA]</scope>
    <source>
        <strain evidence="12 13">DSM 23284</strain>
    </source>
</reference>
<dbReference type="GO" id="GO:0016887">
    <property type="term" value="F:ATP hydrolysis activity"/>
    <property type="evidence" value="ECO:0007669"/>
    <property type="project" value="InterPro"/>
</dbReference>
<keyword evidence="6 8" id="KW-0346">Stress response</keyword>
<accession>A0A838Y0I2</accession>
<dbReference type="Gene3D" id="1.20.120.790">
    <property type="entry name" value="Heat shock protein 90, C-terminal domain"/>
    <property type="match status" value="1"/>
</dbReference>
<feature type="domain" description="Histidine kinase/HSP90-like ATPase" evidence="11">
    <location>
        <begin position="39"/>
        <end position="196"/>
    </location>
</feature>
<evidence type="ECO:0000256" key="10">
    <source>
        <dbReference type="SAM" id="MobiDB-lite"/>
    </source>
</evidence>
<reference evidence="12 13" key="1">
    <citation type="submission" date="2020-07" db="EMBL/GenBank/DDBJ databases">
        <authorList>
            <person name="Li M."/>
        </authorList>
    </citation>
    <scope>NUCLEOTIDE SEQUENCE [LARGE SCALE GENOMIC DNA]</scope>
    <source>
        <strain evidence="12 13">DSM 23284</strain>
    </source>
</reference>
<name>A0A838Y0I2_9HYPH</name>
<dbReference type="InterPro" id="IPR037196">
    <property type="entry name" value="HSP90_C"/>
</dbReference>
<dbReference type="Pfam" id="PF00183">
    <property type="entry name" value="HSP90"/>
    <property type="match status" value="1"/>
</dbReference>
<dbReference type="InterPro" id="IPR001404">
    <property type="entry name" value="Hsp90_fam"/>
</dbReference>
<feature type="region of interest" description="C" evidence="8">
    <location>
        <begin position="578"/>
        <end position="657"/>
    </location>
</feature>
<comment type="subcellular location">
    <subcellularLocation>
        <location evidence="1 8">Cytoplasm</location>
    </subcellularLocation>
</comment>
<dbReference type="InterPro" id="IPR020575">
    <property type="entry name" value="Hsp90_N"/>
</dbReference>